<comment type="subcellular location">
    <subcellularLocation>
        <location evidence="1 8">Cytoplasm</location>
    </subcellularLocation>
</comment>
<dbReference type="UniPathway" id="UPA00098">
    <property type="reaction ID" value="UER00361"/>
</dbReference>
<evidence type="ECO:0000256" key="2">
    <source>
        <dbReference type="ARBA" id="ARBA00005525"/>
    </source>
</evidence>
<evidence type="ECO:0000256" key="1">
    <source>
        <dbReference type="ARBA" id="ARBA00004496"/>
    </source>
</evidence>
<dbReference type="GO" id="GO:0004735">
    <property type="term" value="F:pyrroline-5-carboxylate reductase activity"/>
    <property type="evidence" value="ECO:0007669"/>
    <property type="project" value="UniProtKB-UniRule"/>
</dbReference>
<dbReference type="AlphaFoldDB" id="F2NDB9"/>
<evidence type="ECO:0000313" key="15">
    <source>
        <dbReference type="Proteomes" id="UP000000483"/>
    </source>
</evidence>
<evidence type="ECO:0000256" key="4">
    <source>
        <dbReference type="ARBA" id="ARBA00022605"/>
    </source>
</evidence>
<dbReference type="InterPro" id="IPR053790">
    <property type="entry name" value="P5CR-like_CS"/>
</dbReference>
<dbReference type="PANTHER" id="PTHR11645:SF0">
    <property type="entry name" value="PYRROLINE-5-CARBOXYLATE REDUCTASE 3"/>
    <property type="match status" value="1"/>
</dbReference>
<dbReference type="InterPro" id="IPR036291">
    <property type="entry name" value="NAD(P)-bd_dom_sf"/>
</dbReference>
<evidence type="ECO:0000259" key="13">
    <source>
        <dbReference type="Pfam" id="PF14748"/>
    </source>
</evidence>
<keyword evidence="4 8" id="KW-0028">Amino-acid biosynthesis</keyword>
<comment type="catalytic activity">
    <reaction evidence="8">
        <text>L-proline + NAD(+) = (S)-1-pyrroline-5-carboxylate + NADH + 2 H(+)</text>
        <dbReference type="Rhea" id="RHEA:14105"/>
        <dbReference type="ChEBI" id="CHEBI:15378"/>
        <dbReference type="ChEBI" id="CHEBI:17388"/>
        <dbReference type="ChEBI" id="CHEBI:57540"/>
        <dbReference type="ChEBI" id="CHEBI:57945"/>
        <dbReference type="ChEBI" id="CHEBI:60039"/>
        <dbReference type="EC" id="1.5.1.2"/>
    </reaction>
</comment>
<dbReference type="eggNOG" id="COG0345">
    <property type="taxonomic scope" value="Bacteria"/>
</dbReference>
<keyword evidence="15" id="KW-1185">Reference proteome</keyword>
<feature type="domain" description="Pyrroline-5-carboxylate reductase dimerisation" evidence="13">
    <location>
        <begin position="161"/>
        <end position="265"/>
    </location>
</feature>
<evidence type="ECO:0000256" key="3">
    <source>
        <dbReference type="ARBA" id="ARBA00022490"/>
    </source>
</evidence>
<dbReference type="STRING" id="880072.Desac_2156"/>
<comment type="function">
    <text evidence="8">Catalyzes the reduction of 1-pyrroline-5-carboxylate (PCA) to L-proline.</text>
</comment>
<dbReference type="Proteomes" id="UP000000483">
    <property type="component" value="Chromosome"/>
</dbReference>
<dbReference type="Pfam" id="PF14748">
    <property type="entry name" value="P5CR_dimer"/>
    <property type="match status" value="1"/>
</dbReference>
<dbReference type="PROSITE" id="PS00521">
    <property type="entry name" value="P5CR"/>
    <property type="match status" value="1"/>
</dbReference>
<dbReference type="GO" id="GO:0055129">
    <property type="term" value="P:L-proline biosynthetic process"/>
    <property type="evidence" value="ECO:0007669"/>
    <property type="project" value="UniProtKB-UniRule"/>
</dbReference>
<dbReference type="HAMAP" id="MF_01925">
    <property type="entry name" value="P5C_reductase"/>
    <property type="match status" value="1"/>
</dbReference>
<dbReference type="SUPFAM" id="SSF48179">
    <property type="entry name" value="6-phosphogluconate dehydrogenase C-terminal domain-like"/>
    <property type="match status" value="1"/>
</dbReference>
<feature type="binding site" evidence="10">
    <location>
        <begin position="70"/>
        <end position="73"/>
    </location>
    <ligand>
        <name>NADP(+)</name>
        <dbReference type="ChEBI" id="CHEBI:58349"/>
    </ligand>
</feature>
<dbReference type="NCBIfam" id="TIGR00112">
    <property type="entry name" value="proC"/>
    <property type="match status" value="1"/>
</dbReference>
<gene>
    <name evidence="8" type="primary">proC</name>
    <name evidence="14" type="ordered locus">Desac_2156</name>
</gene>
<evidence type="ECO:0000256" key="10">
    <source>
        <dbReference type="PIRSR" id="PIRSR000193-1"/>
    </source>
</evidence>
<evidence type="ECO:0000313" key="14">
    <source>
        <dbReference type="EMBL" id="AEB09985.1"/>
    </source>
</evidence>
<comment type="pathway">
    <text evidence="8 11">Amino-acid biosynthesis; L-proline biosynthesis; L-proline from L-glutamate 5-semialdehyde: step 1/1.</text>
</comment>
<dbReference type="RefSeq" id="WP_013707094.1">
    <property type="nucleotide sequence ID" value="NC_015388.1"/>
</dbReference>
<dbReference type="PIRSF" id="PIRSF000193">
    <property type="entry name" value="Pyrrol-5-carb_rd"/>
    <property type="match status" value="1"/>
</dbReference>
<dbReference type="GO" id="GO:0005737">
    <property type="term" value="C:cytoplasm"/>
    <property type="evidence" value="ECO:0007669"/>
    <property type="project" value="UniProtKB-SubCell"/>
</dbReference>
<evidence type="ECO:0000256" key="5">
    <source>
        <dbReference type="ARBA" id="ARBA00022650"/>
    </source>
</evidence>
<dbReference type="EMBL" id="CP002629">
    <property type="protein sequence ID" value="AEB09985.1"/>
    <property type="molecule type" value="Genomic_DNA"/>
</dbReference>
<dbReference type="InterPro" id="IPR028939">
    <property type="entry name" value="P5C_Rdtase_cat_N"/>
</dbReference>
<organism evidence="14 15">
    <name type="scientific">Desulfobacca acetoxidans (strain ATCC 700848 / DSM 11109 / ASRB2)</name>
    <dbReference type="NCBI Taxonomy" id="880072"/>
    <lineage>
        <taxon>Bacteria</taxon>
        <taxon>Pseudomonadati</taxon>
        <taxon>Thermodesulfobacteriota</taxon>
        <taxon>Desulfobaccia</taxon>
        <taxon>Desulfobaccales</taxon>
        <taxon>Desulfobaccaceae</taxon>
        <taxon>Desulfobacca</taxon>
    </lineage>
</organism>
<keyword evidence="5 8" id="KW-0641">Proline biosynthesis</keyword>
<dbReference type="InterPro" id="IPR000304">
    <property type="entry name" value="Pyrroline-COOH_reductase"/>
</dbReference>
<dbReference type="Gene3D" id="1.10.3730.10">
    <property type="entry name" value="ProC C-terminal domain-like"/>
    <property type="match status" value="1"/>
</dbReference>
<keyword evidence="3 8" id="KW-0963">Cytoplasm</keyword>
<comment type="similarity">
    <text evidence="2 8 11">Belongs to the pyrroline-5-carboxylate reductase family.</text>
</comment>
<proteinExistence type="inferred from homology"/>
<keyword evidence="6 8" id="KW-0521">NADP</keyword>
<dbReference type="InterPro" id="IPR029036">
    <property type="entry name" value="P5CR_dimer"/>
</dbReference>
<feature type="binding site" evidence="10">
    <location>
        <begin position="10"/>
        <end position="15"/>
    </location>
    <ligand>
        <name>NADP(+)</name>
        <dbReference type="ChEBI" id="CHEBI:58349"/>
    </ligand>
</feature>
<reference evidence="15" key="2">
    <citation type="submission" date="2011-03" db="EMBL/GenBank/DDBJ databases">
        <title>The complete genome of Desulfobacca acetoxidans DSM 11109.</title>
        <authorList>
            <consortium name="US DOE Joint Genome Institute (JGI-PGF)"/>
            <person name="Lucas S."/>
            <person name="Copeland A."/>
            <person name="Lapidus A."/>
            <person name="Bruce D."/>
            <person name="Goodwin L."/>
            <person name="Pitluck S."/>
            <person name="Peters L."/>
            <person name="Kyrpides N."/>
            <person name="Mavromatis K."/>
            <person name="Ivanova N."/>
            <person name="Ovchinnikova G."/>
            <person name="Teshima H."/>
            <person name="Detter J.C."/>
            <person name="Han C."/>
            <person name="Land M."/>
            <person name="Hauser L."/>
            <person name="Markowitz V."/>
            <person name="Cheng J.-F."/>
            <person name="Hugenholtz P."/>
            <person name="Woyke T."/>
            <person name="Wu D."/>
            <person name="Spring S."/>
            <person name="Schueler E."/>
            <person name="Brambilla E."/>
            <person name="Klenk H.-P."/>
            <person name="Eisen J.A."/>
        </authorList>
    </citation>
    <scope>NUCLEOTIDE SEQUENCE [LARGE SCALE GENOMIC DNA]</scope>
    <source>
        <strain evidence="15">ATCC 700848 / DSM 11109 / ASRB2</strain>
    </source>
</reference>
<dbReference type="FunFam" id="1.10.3730.10:FF:000001">
    <property type="entry name" value="Pyrroline-5-carboxylate reductase"/>
    <property type="match status" value="1"/>
</dbReference>
<dbReference type="HOGENOM" id="CLU_042344_3_1_7"/>
<dbReference type="Gene3D" id="3.40.50.720">
    <property type="entry name" value="NAD(P)-binding Rossmann-like Domain"/>
    <property type="match status" value="1"/>
</dbReference>
<dbReference type="InterPro" id="IPR008927">
    <property type="entry name" value="6-PGluconate_DH-like_C_sf"/>
</dbReference>
<dbReference type="KEGG" id="dao:Desac_2156"/>
<reference evidence="14 15" key="1">
    <citation type="journal article" date="2011" name="Stand. Genomic Sci.">
        <title>Complete genome sequence of the acetate-degrading sulfate reducer Desulfobacca acetoxidans type strain (ASRB2).</title>
        <authorList>
            <person name="Goker M."/>
            <person name="Teshima H."/>
            <person name="Lapidus A."/>
            <person name="Nolan M."/>
            <person name="Lucas S."/>
            <person name="Hammon N."/>
            <person name="Deshpande S."/>
            <person name="Cheng J.F."/>
            <person name="Tapia R."/>
            <person name="Han C."/>
            <person name="Goodwin L."/>
            <person name="Pitluck S."/>
            <person name="Huntemann M."/>
            <person name="Liolios K."/>
            <person name="Ivanova N."/>
            <person name="Pagani I."/>
            <person name="Mavromatis K."/>
            <person name="Ovchinikova G."/>
            <person name="Pati A."/>
            <person name="Chen A."/>
            <person name="Palaniappan K."/>
            <person name="Land M."/>
            <person name="Hauser L."/>
            <person name="Brambilla E.M."/>
            <person name="Rohde M."/>
            <person name="Spring S."/>
            <person name="Detter J.C."/>
            <person name="Woyke T."/>
            <person name="Bristow J."/>
            <person name="Eisen J.A."/>
            <person name="Markowitz V."/>
            <person name="Hugenholtz P."/>
            <person name="Kyrpides N.C."/>
            <person name="Klenk H.P."/>
        </authorList>
    </citation>
    <scope>NUCLEOTIDE SEQUENCE [LARGE SCALE GENOMIC DNA]</scope>
    <source>
        <strain evidence="15">ATCC 700848 / DSM 11109 / ASRB2</strain>
    </source>
</reference>
<accession>F2NDB9</accession>
<dbReference type="Pfam" id="PF03807">
    <property type="entry name" value="F420_oxidored"/>
    <property type="match status" value="1"/>
</dbReference>
<evidence type="ECO:0000256" key="6">
    <source>
        <dbReference type="ARBA" id="ARBA00022857"/>
    </source>
</evidence>
<comment type="catalytic activity">
    <reaction evidence="8 11">
        <text>L-proline + NADP(+) = (S)-1-pyrroline-5-carboxylate + NADPH + 2 H(+)</text>
        <dbReference type="Rhea" id="RHEA:14109"/>
        <dbReference type="ChEBI" id="CHEBI:15378"/>
        <dbReference type="ChEBI" id="CHEBI:17388"/>
        <dbReference type="ChEBI" id="CHEBI:57783"/>
        <dbReference type="ChEBI" id="CHEBI:58349"/>
        <dbReference type="ChEBI" id="CHEBI:60039"/>
        <dbReference type="EC" id="1.5.1.2"/>
    </reaction>
</comment>
<protein>
    <recommendedName>
        <fullName evidence="8 9">Pyrroline-5-carboxylate reductase</fullName>
        <shortName evidence="8">P5C reductase</shortName>
        <shortName evidence="8">P5CR</shortName>
        <ecNumber evidence="8 9">1.5.1.2</ecNumber>
    </recommendedName>
    <alternativeName>
        <fullName evidence="8">PCA reductase</fullName>
    </alternativeName>
</protein>
<evidence type="ECO:0000256" key="9">
    <source>
        <dbReference type="NCBIfam" id="TIGR00112"/>
    </source>
</evidence>
<evidence type="ECO:0000256" key="7">
    <source>
        <dbReference type="ARBA" id="ARBA00023002"/>
    </source>
</evidence>
<dbReference type="OrthoDB" id="9805754at2"/>
<sequence>MSIEKKLAVIGVGNMGSALTRAWLQAGLIEPASICLADADTERLRALAAELGVQTADNRQAVAADIVILAVKPQIIPEVLTDIRNRIGASHLIISIAAGLPLSYLEEMLPRARLLRVMPNTPLLIRAGVAAIAQGTRATAQDLDLARKLFDSVGRSVIVEEKFMDAVTGLSGSGPAYVFLFLEALADGGVKMGLPRQTALLLAAQTILGSAALFLESGHHPGILKDQVASPGGTTITGLHVLEAGGFRGLIMSAVEAATSRSQELATVRPTRP</sequence>
<feature type="domain" description="Pyrroline-5-carboxylate reductase catalytic N-terminal" evidence="12">
    <location>
        <begin position="6"/>
        <end position="99"/>
    </location>
</feature>
<evidence type="ECO:0000256" key="8">
    <source>
        <dbReference type="HAMAP-Rule" id="MF_01925"/>
    </source>
</evidence>
<dbReference type="PANTHER" id="PTHR11645">
    <property type="entry name" value="PYRROLINE-5-CARBOXYLATE REDUCTASE"/>
    <property type="match status" value="1"/>
</dbReference>
<evidence type="ECO:0000256" key="11">
    <source>
        <dbReference type="RuleBase" id="RU003903"/>
    </source>
</evidence>
<name>F2NDB9_DESAR</name>
<keyword evidence="7 8" id="KW-0560">Oxidoreductase</keyword>
<evidence type="ECO:0000259" key="12">
    <source>
        <dbReference type="Pfam" id="PF03807"/>
    </source>
</evidence>
<dbReference type="SUPFAM" id="SSF51735">
    <property type="entry name" value="NAD(P)-binding Rossmann-fold domains"/>
    <property type="match status" value="1"/>
</dbReference>
<dbReference type="FunFam" id="3.40.50.720:FF:000190">
    <property type="entry name" value="Pyrroline-5-carboxylate reductase"/>
    <property type="match status" value="1"/>
</dbReference>
<dbReference type="EC" id="1.5.1.2" evidence="8 9"/>